<dbReference type="AlphaFoldDB" id="A0A385Z3D6"/>
<keyword evidence="2" id="KW-1185">Reference proteome</keyword>
<evidence type="ECO:0000313" key="1">
    <source>
        <dbReference type="EMBL" id="AYC32667.1"/>
    </source>
</evidence>
<dbReference type="EMBL" id="CP032419">
    <property type="protein sequence ID" value="AYC32667.1"/>
    <property type="molecule type" value="Genomic_DNA"/>
</dbReference>
<reference evidence="2" key="1">
    <citation type="submission" date="2018-09" db="EMBL/GenBank/DDBJ databases">
        <authorList>
            <person name="Zhu H."/>
        </authorList>
    </citation>
    <scope>NUCLEOTIDE SEQUENCE [LARGE SCALE GENOMIC DNA]</scope>
    <source>
        <strain evidence="2">K2W31S-8</strain>
    </source>
</reference>
<accession>A0A385Z3D6</accession>
<dbReference type="KEGG" id="pcav:D3880_09830"/>
<organism evidence="1 2">
    <name type="scientific">Pseudomonas cavernae</name>
    <dbReference type="NCBI Taxonomy" id="2320867"/>
    <lineage>
        <taxon>Bacteria</taxon>
        <taxon>Pseudomonadati</taxon>
        <taxon>Pseudomonadota</taxon>
        <taxon>Gammaproteobacteria</taxon>
        <taxon>Pseudomonadales</taxon>
        <taxon>Pseudomonadaceae</taxon>
        <taxon>Pseudomonas</taxon>
    </lineage>
</organism>
<evidence type="ECO:0000313" key="2">
    <source>
        <dbReference type="Proteomes" id="UP000265560"/>
    </source>
</evidence>
<name>A0A385Z3D6_9PSED</name>
<sequence>MTFRHGRDGACFCAGLGARREVWSFQMSVEQRCAAQKQTCLCGLRGNAVRDETSTDPNLRLGGRHLLTTGWEPRA</sequence>
<proteinExistence type="predicted"/>
<dbReference type="OrthoDB" id="7050469at2"/>
<dbReference type="Proteomes" id="UP000265560">
    <property type="component" value="Chromosome"/>
</dbReference>
<protein>
    <submittedName>
        <fullName evidence="1">Uncharacterized protein</fullName>
    </submittedName>
</protein>
<gene>
    <name evidence="1" type="ORF">D3880_09830</name>
</gene>